<feature type="transmembrane region" description="Helical" evidence="8">
    <location>
        <begin position="458"/>
        <end position="480"/>
    </location>
</feature>
<dbReference type="Pfam" id="PF02386">
    <property type="entry name" value="TrkH"/>
    <property type="match status" value="1"/>
</dbReference>
<dbReference type="GO" id="GO:1990573">
    <property type="term" value="P:potassium ion import across plasma membrane"/>
    <property type="evidence" value="ECO:0007669"/>
    <property type="project" value="TreeGrafter"/>
</dbReference>
<evidence type="ECO:0000256" key="1">
    <source>
        <dbReference type="ARBA" id="ARBA00004141"/>
    </source>
</evidence>
<evidence type="ECO:0000256" key="7">
    <source>
        <dbReference type="SAM" id="MobiDB-lite"/>
    </source>
</evidence>
<feature type="transmembrane region" description="Helical" evidence="8">
    <location>
        <begin position="295"/>
        <end position="317"/>
    </location>
</feature>
<gene>
    <name evidence="9" type="ORF">EUX98_g3612</name>
</gene>
<dbReference type="GO" id="GO:0140107">
    <property type="term" value="F:high-affinity potassium ion transmembrane transporter activity"/>
    <property type="evidence" value="ECO:0007669"/>
    <property type="project" value="TreeGrafter"/>
</dbReference>
<comment type="subcellular location">
    <subcellularLocation>
        <location evidence="1">Membrane</location>
        <topology evidence="1">Multi-pass membrane protein</topology>
    </subcellularLocation>
</comment>
<organism evidence="9 10">
    <name type="scientific">Antrodiella citrinella</name>
    <dbReference type="NCBI Taxonomy" id="2447956"/>
    <lineage>
        <taxon>Eukaryota</taxon>
        <taxon>Fungi</taxon>
        <taxon>Dikarya</taxon>
        <taxon>Basidiomycota</taxon>
        <taxon>Agaricomycotina</taxon>
        <taxon>Agaricomycetes</taxon>
        <taxon>Polyporales</taxon>
        <taxon>Steccherinaceae</taxon>
        <taxon>Antrodiella</taxon>
    </lineage>
</organism>
<evidence type="ECO:0000313" key="10">
    <source>
        <dbReference type="Proteomes" id="UP000308730"/>
    </source>
</evidence>
<keyword evidence="3 8" id="KW-0812">Transmembrane</keyword>
<dbReference type="GO" id="GO:0005886">
    <property type="term" value="C:plasma membrane"/>
    <property type="evidence" value="ECO:0007669"/>
    <property type="project" value="TreeGrafter"/>
</dbReference>
<keyword evidence="10" id="KW-1185">Reference proteome</keyword>
<evidence type="ECO:0000313" key="9">
    <source>
        <dbReference type="EMBL" id="THH30596.1"/>
    </source>
</evidence>
<keyword evidence="5" id="KW-0406">Ion transport</keyword>
<dbReference type="InterPro" id="IPR003445">
    <property type="entry name" value="Cat_transpt"/>
</dbReference>
<feature type="compositionally biased region" description="Acidic residues" evidence="7">
    <location>
        <begin position="591"/>
        <end position="600"/>
    </location>
</feature>
<evidence type="ECO:0000256" key="4">
    <source>
        <dbReference type="ARBA" id="ARBA00022989"/>
    </source>
</evidence>
<feature type="transmembrane region" description="Helical" evidence="8">
    <location>
        <begin position="233"/>
        <end position="253"/>
    </location>
</feature>
<feature type="compositionally biased region" description="Polar residues" evidence="7">
    <location>
        <begin position="45"/>
        <end position="54"/>
    </location>
</feature>
<evidence type="ECO:0000256" key="2">
    <source>
        <dbReference type="ARBA" id="ARBA00022448"/>
    </source>
</evidence>
<dbReference type="Proteomes" id="UP000308730">
    <property type="component" value="Unassembled WGS sequence"/>
</dbReference>
<name>A0A4S4MW58_9APHY</name>
<dbReference type="GO" id="GO:0030007">
    <property type="term" value="P:intracellular potassium ion homeostasis"/>
    <property type="evidence" value="ECO:0007669"/>
    <property type="project" value="TreeGrafter"/>
</dbReference>
<evidence type="ECO:0008006" key="11">
    <source>
        <dbReference type="Google" id="ProtNLM"/>
    </source>
</evidence>
<comment type="caution">
    <text evidence="9">The sequence shown here is derived from an EMBL/GenBank/DDBJ whole genome shotgun (WGS) entry which is preliminary data.</text>
</comment>
<feature type="transmembrane region" description="Helical" evidence="8">
    <location>
        <begin position="355"/>
        <end position="374"/>
    </location>
</feature>
<dbReference type="AlphaFoldDB" id="A0A4S4MW58"/>
<evidence type="ECO:0000256" key="6">
    <source>
        <dbReference type="ARBA" id="ARBA00023136"/>
    </source>
</evidence>
<feature type="region of interest" description="Disordered" evidence="7">
    <location>
        <begin position="30"/>
        <end position="68"/>
    </location>
</feature>
<keyword evidence="2" id="KW-0813">Transport</keyword>
<evidence type="ECO:0000256" key="5">
    <source>
        <dbReference type="ARBA" id="ARBA00023065"/>
    </source>
</evidence>
<feature type="compositionally biased region" description="Low complexity" evidence="7">
    <location>
        <begin position="558"/>
        <end position="567"/>
    </location>
</feature>
<keyword evidence="4 8" id="KW-1133">Transmembrane helix</keyword>
<feature type="transmembrane region" description="Helical" evidence="8">
    <location>
        <begin position="164"/>
        <end position="183"/>
    </location>
</feature>
<dbReference type="OrthoDB" id="9999863at2759"/>
<reference evidence="9 10" key="1">
    <citation type="submission" date="2019-02" db="EMBL/GenBank/DDBJ databases">
        <title>Genome sequencing of the rare red list fungi Antrodiella citrinella (Flaviporus citrinellus).</title>
        <authorList>
            <person name="Buettner E."/>
            <person name="Kellner H."/>
        </authorList>
    </citation>
    <scope>NUCLEOTIDE SEQUENCE [LARGE SCALE GENOMIC DNA]</scope>
    <source>
        <strain evidence="9 10">DSM 108506</strain>
    </source>
</reference>
<protein>
    <recommendedName>
        <fullName evidence="11">Potassium transport protein</fullName>
    </recommendedName>
</protein>
<dbReference type="PANTHER" id="PTHR31064">
    <property type="entry name" value="POTASSIUM TRANSPORT PROTEIN DDB_G0292412-RELATED"/>
    <property type="match status" value="1"/>
</dbReference>
<feature type="region of interest" description="Disordered" evidence="7">
    <location>
        <begin position="533"/>
        <end position="600"/>
    </location>
</feature>
<keyword evidence="6 8" id="KW-0472">Membrane</keyword>
<feature type="transmembrane region" description="Helical" evidence="8">
    <location>
        <begin position="424"/>
        <end position="446"/>
    </location>
</feature>
<accession>A0A4S4MW58</accession>
<dbReference type="InterPro" id="IPR051143">
    <property type="entry name" value="TrkH_K-transport"/>
</dbReference>
<sequence>MVRRTDIAPQRINPTGTVDVAAETIEARTTSARQHIQDSEDRMPRTQTRVTISEQPPPVRSKEEGFGGFPGPQDLTSKILMKVFPGLHRKIRRTLTVPQTHTFVPQDEAHDEQFAASSTLVPYFSFTATVGRNSVFLNLTEEQMDELGGVEYRALNTLLWVTPLYYFGLMIIGLIIIAPYMYLPRWKANFVPPQQHRKISPMWFSLFQVVGAWSNTGMSLVDQNLEPFQNAYPMLVVLIFLVMAGNTAFPILFRFTCWLLRKAFTLRTSTGESLLFLLHHPRRCFINLFPARQTWLLLIIVAALTLVTMIGDLVLNIGNPVMDAIPVGRRILLALVQSAATRSAGFQPFPLSDQYPAALVLYVITMYIAIYPIAMSVRSTNVYEEQSLGIYPSETLNTYPDSNDSEHRIAIWGKYLMRHARRQLSFATVSVDMWWLALSLLLIAIVERPGLTDPAKSSWLNLFALIFELVSAYGTVGLSLGVPNENYSLSGALHPLSKLIVCVVMLRGRHRGLPVALDRAVMMPQEFRKHVTIHNSTSSVPQPPSPKPSEVEAEAEETTSSSEGVGSDNVVQSSAAMQSLEPDEKTRNGEFEGESDVNVV</sequence>
<dbReference type="PANTHER" id="PTHR31064:SF30">
    <property type="entry name" value="HIGH-AFFINITY POTASSIUM TRANSPORT PROTEIN-RELATED"/>
    <property type="match status" value="1"/>
</dbReference>
<evidence type="ECO:0000256" key="8">
    <source>
        <dbReference type="SAM" id="Phobius"/>
    </source>
</evidence>
<dbReference type="EMBL" id="SGPM01000075">
    <property type="protein sequence ID" value="THH30596.1"/>
    <property type="molecule type" value="Genomic_DNA"/>
</dbReference>
<feature type="compositionally biased region" description="Basic and acidic residues" evidence="7">
    <location>
        <begin position="35"/>
        <end position="44"/>
    </location>
</feature>
<evidence type="ECO:0000256" key="3">
    <source>
        <dbReference type="ARBA" id="ARBA00022692"/>
    </source>
</evidence>
<proteinExistence type="predicted"/>